<dbReference type="Proteomes" id="UP000241769">
    <property type="component" value="Unassembled WGS sequence"/>
</dbReference>
<dbReference type="AlphaFoldDB" id="A0A2P6MN12"/>
<name>A0A2P6MN12_9EUKA</name>
<organism evidence="1 2">
    <name type="scientific">Planoprotostelium fungivorum</name>
    <dbReference type="NCBI Taxonomy" id="1890364"/>
    <lineage>
        <taxon>Eukaryota</taxon>
        <taxon>Amoebozoa</taxon>
        <taxon>Evosea</taxon>
        <taxon>Variosea</taxon>
        <taxon>Cavosteliida</taxon>
        <taxon>Cavosteliaceae</taxon>
        <taxon>Planoprotostelium</taxon>
    </lineage>
</organism>
<comment type="caution">
    <text evidence="1">The sequence shown here is derived from an EMBL/GenBank/DDBJ whole genome shotgun (WGS) entry which is preliminary data.</text>
</comment>
<accession>A0A2P6MN12</accession>
<sequence>MAQDVNNSLSQCLLAAKCQTTKTTITPRTLWKKAMKAVSTPDLTRSDFLKLAKELPVTVFHEDDDAEENSRKGYIEMVLVDEMKEAIVSWEHEEILDEIKKLIKNLNQVFAQWTTIKRQVHIPVDKCEKVQPKRLIDALEKEYKLKNTKPSKREVLTPMFTTNDDLTDRYIRCVPSNRRAWSMDEEGEEREPELNPEDWMNKTKDKVGMLLLVPAMFQVTECVANYPNYFRIIKESKILAARST</sequence>
<dbReference type="EMBL" id="MDYQ01000669">
    <property type="protein sequence ID" value="PRP73104.1"/>
    <property type="molecule type" value="Genomic_DNA"/>
</dbReference>
<keyword evidence="2" id="KW-1185">Reference proteome</keyword>
<evidence type="ECO:0000313" key="1">
    <source>
        <dbReference type="EMBL" id="PRP73104.1"/>
    </source>
</evidence>
<evidence type="ECO:0000313" key="2">
    <source>
        <dbReference type="Proteomes" id="UP000241769"/>
    </source>
</evidence>
<reference evidence="1 2" key="1">
    <citation type="journal article" date="2018" name="Genome Biol. Evol.">
        <title>Multiple Roots of Fruiting Body Formation in Amoebozoa.</title>
        <authorList>
            <person name="Hillmann F."/>
            <person name="Forbes G."/>
            <person name="Novohradska S."/>
            <person name="Ferling I."/>
            <person name="Riege K."/>
            <person name="Groth M."/>
            <person name="Westermann M."/>
            <person name="Marz M."/>
            <person name="Spaller T."/>
            <person name="Winckler T."/>
            <person name="Schaap P."/>
            <person name="Glockner G."/>
        </authorList>
    </citation>
    <scope>NUCLEOTIDE SEQUENCE [LARGE SCALE GENOMIC DNA]</scope>
    <source>
        <strain evidence="1 2">Jena</strain>
    </source>
</reference>
<gene>
    <name evidence="1" type="ORF">PROFUN_16951</name>
</gene>
<protein>
    <submittedName>
        <fullName evidence="1">Uncharacterized protein</fullName>
    </submittedName>
</protein>
<proteinExistence type="predicted"/>
<dbReference type="InParanoid" id="A0A2P6MN12"/>